<accession>A0A3E0WMM4</accession>
<evidence type="ECO:0000313" key="3">
    <source>
        <dbReference type="Proteomes" id="UP000256488"/>
    </source>
</evidence>
<dbReference type="AlphaFoldDB" id="A0A3E0WMM4"/>
<comment type="caution">
    <text evidence="2">The sequence shown here is derived from an EMBL/GenBank/DDBJ whole genome shotgun (WGS) entry which is preliminary data.</text>
</comment>
<reference evidence="2 3" key="1">
    <citation type="submission" date="2017-05" db="EMBL/GenBank/DDBJ databases">
        <title>Virgibacillus sp. AK90 isolated from a saltern of Kakinada, India.</title>
        <authorList>
            <person name="Gupta V."/>
            <person name="Sidhu C."/>
            <person name="Korpole S."/>
            <person name="Pinnaka A.K."/>
        </authorList>
    </citation>
    <scope>NUCLEOTIDE SEQUENCE [LARGE SCALE GENOMIC DNA]</scope>
    <source>
        <strain evidence="2 3">AK90</strain>
    </source>
</reference>
<dbReference type="InterPro" id="IPR046537">
    <property type="entry name" value="DUF6602"/>
</dbReference>
<dbReference type="Proteomes" id="UP000256488">
    <property type="component" value="Unassembled WGS sequence"/>
</dbReference>
<dbReference type="RefSeq" id="WP_116278594.1">
    <property type="nucleotide sequence ID" value="NZ_NFZX01000025.1"/>
</dbReference>
<dbReference type="CDD" id="cd21173">
    <property type="entry name" value="NucC-like"/>
    <property type="match status" value="1"/>
</dbReference>
<proteinExistence type="predicted"/>
<feature type="domain" description="DUF6602" evidence="1">
    <location>
        <begin position="33"/>
        <end position="104"/>
    </location>
</feature>
<protein>
    <recommendedName>
        <fullName evidence="1">DUF6602 domain-containing protein</fullName>
    </recommendedName>
</protein>
<name>A0A3E0WMM4_9BACI</name>
<gene>
    <name evidence="2" type="ORF">CAI16_12130</name>
</gene>
<evidence type="ECO:0000313" key="2">
    <source>
        <dbReference type="EMBL" id="RFA34230.1"/>
    </source>
</evidence>
<organism evidence="2 3">
    <name type="scientific">Virgibacillus dokdonensis</name>
    <dbReference type="NCBI Taxonomy" id="302167"/>
    <lineage>
        <taxon>Bacteria</taxon>
        <taxon>Bacillati</taxon>
        <taxon>Bacillota</taxon>
        <taxon>Bacilli</taxon>
        <taxon>Bacillales</taxon>
        <taxon>Bacillaceae</taxon>
        <taxon>Virgibacillus</taxon>
    </lineage>
</organism>
<dbReference type="EMBL" id="NFZX01000025">
    <property type="protein sequence ID" value="RFA34230.1"/>
    <property type="molecule type" value="Genomic_DNA"/>
</dbReference>
<sequence length="297" mass="34451">MNEEVITKLAKNYCNLEQTLIEELNIDRQSDVSSAEEIWQPVFRRIVPTKFNVEKNVYIIDSHQNVSQKVSLAIYDEQYTPYIFNYGTIKYIPIEAVFAVVLCENEEDKKRETEGQGAEETWLQSIQKLKTEMNAYVRIQPGVLDTNIDLLYKKESNHGKQSQTSTRPITILCTAIDNNYEDSEFDLVLKNDESKLKKMIPNENRSLDKWSDCLNHYCHDRYENNDKLKALANTSEENKSNRTLESLNVGDQNVLLSLMFQLNQLLMLINNPIFFPHESYVKAFKEVISDAGTKKSK</sequence>
<evidence type="ECO:0000259" key="1">
    <source>
        <dbReference type="Pfam" id="PF20247"/>
    </source>
</evidence>
<dbReference type="Pfam" id="PF20247">
    <property type="entry name" value="DUF6602"/>
    <property type="match status" value="1"/>
</dbReference>